<evidence type="ECO:0000256" key="5">
    <source>
        <dbReference type="ARBA" id="ARBA00022801"/>
    </source>
</evidence>
<evidence type="ECO:0000256" key="2">
    <source>
        <dbReference type="ARBA" id="ARBA00004987"/>
    </source>
</evidence>
<dbReference type="Pfam" id="PF00933">
    <property type="entry name" value="Glyco_hydro_3"/>
    <property type="match status" value="1"/>
</dbReference>
<dbReference type="AlphaFoldDB" id="A0A0J9VR45"/>
<evidence type="ECO:0000256" key="4">
    <source>
        <dbReference type="ARBA" id="ARBA00012744"/>
    </source>
</evidence>
<dbReference type="InterPro" id="IPR002772">
    <property type="entry name" value="Glyco_hydro_3_C"/>
</dbReference>
<dbReference type="Gene3D" id="3.40.50.1700">
    <property type="entry name" value="Glycoside hydrolase family 3 C-terminal domain"/>
    <property type="match status" value="1"/>
</dbReference>
<keyword evidence="9" id="KW-0624">Polysaccharide degradation</keyword>
<dbReference type="PRINTS" id="PR00133">
    <property type="entry name" value="GLHYDRLASE3"/>
</dbReference>
<evidence type="ECO:0000256" key="9">
    <source>
        <dbReference type="ARBA" id="ARBA00023326"/>
    </source>
</evidence>
<accession>A0A0J9VR45</accession>
<dbReference type="PANTHER" id="PTHR42715:SF3">
    <property type="entry name" value="BETA-GLUCOSIDASE B-RELATED"/>
    <property type="match status" value="1"/>
</dbReference>
<dbReference type="GeneID" id="28954259"/>
<dbReference type="InterPro" id="IPR050288">
    <property type="entry name" value="Cellulose_deg_GH3"/>
</dbReference>
<comment type="similarity">
    <text evidence="3">Belongs to the glycosyl hydrolase 3 family.</text>
</comment>
<evidence type="ECO:0000313" key="14">
    <source>
        <dbReference type="Proteomes" id="UP000009097"/>
    </source>
</evidence>
<dbReference type="SUPFAM" id="SSF52279">
    <property type="entry name" value="Beta-D-glucan exohydrolase, C-terminal domain"/>
    <property type="match status" value="1"/>
</dbReference>
<evidence type="ECO:0000256" key="6">
    <source>
        <dbReference type="ARBA" id="ARBA00023180"/>
    </source>
</evidence>
<dbReference type="EMBL" id="DS231712">
    <property type="protein sequence ID" value="KNB13469.1"/>
    <property type="molecule type" value="Genomic_DNA"/>
</dbReference>
<reference evidence="13" key="1">
    <citation type="submission" date="2007-04" db="EMBL/GenBank/DDBJ databases">
        <authorList>
            <consortium name="The Broad Institute Genome Sequencing Platform"/>
            <person name="Birren B."/>
            <person name="Lander E."/>
            <person name="Galagan J."/>
            <person name="Nusbaum C."/>
            <person name="Devon K."/>
            <person name="Ma L.-J."/>
            <person name="Jaffe D."/>
            <person name="Butler J."/>
            <person name="Alvarez P."/>
            <person name="Gnerre S."/>
            <person name="Grabherr M."/>
            <person name="Kleber M."/>
            <person name="Mauceli E."/>
            <person name="Brockman W."/>
            <person name="MacCallum I.A."/>
            <person name="Young S."/>
            <person name="LaButti K."/>
            <person name="DeCaprio D."/>
            <person name="Crawford M."/>
            <person name="Koehrsen M."/>
            <person name="Engels R."/>
            <person name="Montgomery P."/>
            <person name="Pearson M."/>
            <person name="Howarth C."/>
            <person name="Larson L."/>
            <person name="White J."/>
            <person name="O'Leary S."/>
            <person name="Kodira C."/>
            <person name="Zeng Q."/>
            <person name="Yandava C."/>
            <person name="Alvarado L."/>
            <person name="Kistler C."/>
            <person name="Shim W.-B."/>
            <person name="Kang S."/>
            <person name="Woloshuk C."/>
        </authorList>
    </citation>
    <scope>NUCLEOTIDE SEQUENCE</scope>
    <source>
        <strain evidence="13">4287</strain>
    </source>
</reference>
<dbReference type="GO" id="GO:0008422">
    <property type="term" value="F:beta-glucosidase activity"/>
    <property type="evidence" value="ECO:0007669"/>
    <property type="project" value="UniProtKB-EC"/>
</dbReference>
<dbReference type="InterPro" id="IPR013783">
    <property type="entry name" value="Ig-like_fold"/>
</dbReference>
<dbReference type="PANTHER" id="PTHR42715">
    <property type="entry name" value="BETA-GLUCOSIDASE"/>
    <property type="match status" value="1"/>
</dbReference>
<dbReference type="InterPro" id="IPR036962">
    <property type="entry name" value="Glyco_hydro_3_N_sf"/>
</dbReference>
<dbReference type="Proteomes" id="UP000009097">
    <property type="component" value="Unassembled WGS sequence"/>
</dbReference>
<evidence type="ECO:0000256" key="8">
    <source>
        <dbReference type="ARBA" id="ARBA00023295"/>
    </source>
</evidence>
<dbReference type="Gene3D" id="3.20.20.300">
    <property type="entry name" value="Glycoside hydrolase, family 3, N-terminal domain"/>
    <property type="match status" value="1"/>
</dbReference>
<comment type="catalytic activity">
    <reaction evidence="1">
        <text>Hydrolysis of terminal, non-reducing beta-D-glucosyl residues with release of beta-D-glucose.</text>
        <dbReference type="EC" id="3.2.1.21"/>
    </reaction>
</comment>
<evidence type="ECO:0000256" key="7">
    <source>
        <dbReference type="ARBA" id="ARBA00023277"/>
    </source>
</evidence>
<keyword evidence="5" id="KW-0378">Hydrolase</keyword>
<dbReference type="VEuPathDB" id="FungiDB:FOXG_12964"/>
<evidence type="ECO:0000313" key="13">
    <source>
        <dbReference type="EMBL" id="KNB13469.1"/>
    </source>
</evidence>
<feature type="domain" description="Glycoside hydrolase family 3 N-terminal" evidence="11">
    <location>
        <begin position="89"/>
        <end position="324"/>
    </location>
</feature>
<feature type="domain" description="Glycoside hydrolase family 3 C-terminal" evidence="12">
    <location>
        <begin position="360"/>
        <end position="635"/>
    </location>
</feature>
<dbReference type="Gene3D" id="2.60.40.10">
    <property type="entry name" value="Immunoglobulins"/>
    <property type="match status" value="1"/>
</dbReference>
<evidence type="ECO:0000256" key="10">
    <source>
        <dbReference type="SAM" id="MobiDB-lite"/>
    </source>
</evidence>
<evidence type="ECO:0000256" key="1">
    <source>
        <dbReference type="ARBA" id="ARBA00000448"/>
    </source>
</evidence>
<dbReference type="InterPro" id="IPR001764">
    <property type="entry name" value="Glyco_hydro_3_N"/>
</dbReference>
<keyword evidence="8" id="KW-0326">Glycosidase</keyword>
<proteinExistence type="inferred from homology"/>
<comment type="pathway">
    <text evidence="2">Glycan metabolism; cellulose degradation.</text>
</comment>
<dbReference type="InterPro" id="IPR017853">
    <property type="entry name" value="GH"/>
</dbReference>
<dbReference type="RefSeq" id="XP_018251514.1">
    <property type="nucleotide sequence ID" value="XM_018392909.1"/>
</dbReference>
<sequence>MKSVTPPTLLHHHHPVGRENHQPLTFAKAVKEVSFGHDPSAVASRLLTELSLTERLHLLDGDVPFWEGLRGILCDRYNRKPFVMGAIPRLNIPGVKFTDGPRGVVMGSSTAFPISMARGATWDIELERRVGNAIGLEAKAQGANYFAGVCINLPRHPAWGRIQETYGEDPFLLGEFGVALTQGVQNHVMACVKHFALNSMENARFRVDVEIEEDVLHEVYLAHFRRVVEAGVASVMSSYNSVNGEWAGQSKALLTNILREQWKFTGFVMSDFIFGLRDAALSVKNGLDIEAPFAQQRAMHLENALRSGELSWIDVNKSATRILRTQLKFASRFLSETPDASVVFCKEHRQLAREVAERSIVLLKNNTINSTPLLPLNEADVTRLALIGRLANKPNTGDKGSSQVFSPTVVTPYQGLKDGISNAEIILDDGDSPESAAISAEKADVAVVVVGYDASDEGEFVVPSLQNDPRLSELFPPAKNSDQKEMLSIVQGNPSQDKQSSTSALEVGAGGDRLSLRLRPQDVEIINAVASVNSKTIVVLICAGAVIMEEWKDKVPAIMISWYAGAEGGHALADVLLGRVNVGGRLPFSIPQDESHLPDLDIEASAIKYDRWYGQSLLDKLGVDAAFPLGYGLSYTEFRFSNLEFEPRMESTGCNSVKVAVDVKNTGQRSGHHVAQVYGYPNMAEYPHRVLLGFGSVYLRAGELRRIFVDASLRPIERWVDSQFCLLVDHFQIEVAAYAGDKHGVRKMCQL</sequence>
<dbReference type="OrthoDB" id="2123594at2759"/>
<evidence type="ECO:0000259" key="12">
    <source>
        <dbReference type="Pfam" id="PF01915"/>
    </source>
</evidence>
<dbReference type="KEGG" id="fox:FOXG_12964"/>
<name>A0A0J9VR45_FUSO4</name>
<protein>
    <recommendedName>
        <fullName evidence="4">beta-glucosidase</fullName>
        <ecNumber evidence="4">3.2.1.21</ecNumber>
    </recommendedName>
</protein>
<organism evidence="13 14">
    <name type="scientific">Fusarium oxysporum f. sp. lycopersici (strain 4287 / CBS 123668 / FGSC 9935 / NRRL 34936)</name>
    <name type="common">Fusarium vascular wilt of tomato</name>
    <dbReference type="NCBI Taxonomy" id="426428"/>
    <lineage>
        <taxon>Eukaryota</taxon>
        <taxon>Fungi</taxon>
        <taxon>Dikarya</taxon>
        <taxon>Ascomycota</taxon>
        <taxon>Pezizomycotina</taxon>
        <taxon>Sordariomycetes</taxon>
        <taxon>Hypocreomycetidae</taxon>
        <taxon>Hypocreales</taxon>
        <taxon>Nectriaceae</taxon>
        <taxon>Fusarium</taxon>
        <taxon>Fusarium oxysporum species complex</taxon>
    </lineage>
</organism>
<evidence type="ECO:0000256" key="3">
    <source>
        <dbReference type="ARBA" id="ARBA00005336"/>
    </source>
</evidence>
<dbReference type="InterPro" id="IPR036881">
    <property type="entry name" value="Glyco_hydro_3_C_sf"/>
</dbReference>
<dbReference type="Pfam" id="PF01915">
    <property type="entry name" value="Glyco_hydro_3_C"/>
    <property type="match status" value="1"/>
</dbReference>
<feature type="region of interest" description="Disordered" evidence="10">
    <location>
        <begin position="483"/>
        <end position="505"/>
    </location>
</feature>
<feature type="compositionally biased region" description="Polar residues" evidence="10">
    <location>
        <begin position="490"/>
        <end position="504"/>
    </location>
</feature>
<keyword evidence="7" id="KW-0119">Carbohydrate metabolism</keyword>
<keyword evidence="6" id="KW-0325">Glycoprotein</keyword>
<dbReference type="EC" id="3.2.1.21" evidence="4"/>
<reference evidence="13" key="2">
    <citation type="journal article" date="2010" name="Nature">
        <title>Comparative genomics reveals mobile pathogenicity chromosomes in Fusarium.</title>
        <authorList>
            <person name="Ma L.J."/>
            <person name="van der Does H.C."/>
            <person name="Borkovich K.A."/>
            <person name="Coleman J.J."/>
            <person name="Daboussi M.J."/>
            <person name="Di Pietro A."/>
            <person name="Dufresne M."/>
            <person name="Freitag M."/>
            <person name="Grabherr M."/>
            <person name="Henrissat B."/>
            <person name="Houterman P.M."/>
            <person name="Kang S."/>
            <person name="Shim W.B."/>
            <person name="Woloshuk C."/>
            <person name="Xie X."/>
            <person name="Xu J.R."/>
            <person name="Antoniw J."/>
            <person name="Baker S.E."/>
            <person name="Bluhm B.H."/>
            <person name="Breakspear A."/>
            <person name="Brown D.W."/>
            <person name="Butchko R.A."/>
            <person name="Chapman S."/>
            <person name="Coulson R."/>
            <person name="Coutinho P.M."/>
            <person name="Danchin E.G."/>
            <person name="Diener A."/>
            <person name="Gale L.R."/>
            <person name="Gardiner D.M."/>
            <person name="Goff S."/>
            <person name="Hammond-Kosack K.E."/>
            <person name="Hilburn K."/>
            <person name="Hua-Van A."/>
            <person name="Jonkers W."/>
            <person name="Kazan K."/>
            <person name="Kodira C.D."/>
            <person name="Koehrsen M."/>
            <person name="Kumar L."/>
            <person name="Lee Y.H."/>
            <person name="Li L."/>
            <person name="Manners J.M."/>
            <person name="Miranda-Saavedra D."/>
            <person name="Mukherjee M."/>
            <person name="Park G."/>
            <person name="Park J."/>
            <person name="Park S.Y."/>
            <person name="Proctor R.H."/>
            <person name="Regev A."/>
            <person name="Ruiz-Roldan M.C."/>
            <person name="Sain D."/>
            <person name="Sakthikumar S."/>
            <person name="Sykes S."/>
            <person name="Schwartz D.C."/>
            <person name="Turgeon B.G."/>
            <person name="Wapinski I."/>
            <person name="Yoder O."/>
            <person name="Young S."/>
            <person name="Zeng Q."/>
            <person name="Zhou S."/>
            <person name="Galagan J."/>
            <person name="Cuomo C.A."/>
            <person name="Kistler H.C."/>
            <person name="Rep M."/>
        </authorList>
    </citation>
    <scope>NUCLEOTIDE SEQUENCE [LARGE SCALE GENOMIC DNA]</scope>
    <source>
        <strain evidence="13">4287</strain>
    </source>
</reference>
<evidence type="ECO:0000259" key="11">
    <source>
        <dbReference type="Pfam" id="PF00933"/>
    </source>
</evidence>
<dbReference type="SUPFAM" id="SSF51445">
    <property type="entry name" value="(Trans)glycosidases"/>
    <property type="match status" value="1"/>
</dbReference>
<gene>
    <name evidence="13" type="ORF">FOXG_12964</name>
</gene>
<dbReference type="GO" id="GO:0009251">
    <property type="term" value="P:glucan catabolic process"/>
    <property type="evidence" value="ECO:0007669"/>
    <property type="project" value="TreeGrafter"/>
</dbReference>